<evidence type="ECO:0000256" key="2">
    <source>
        <dbReference type="ARBA" id="ARBA00006357"/>
    </source>
</evidence>
<evidence type="ECO:0000313" key="10">
    <source>
        <dbReference type="WBParaSite" id="BXY_0160300.1"/>
    </source>
</evidence>
<dbReference type="GO" id="GO:0004527">
    <property type="term" value="F:exonuclease activity"/>
    <property type="evidence" value="ECO:0007669"/>
    <property type="project" value="InterPro"/>
</dbReference>
<sequence>MLTVKKMDQLFSNELKLYDNLKERHVASFEKLKANGFPVMMVHNSGPEQAQIDSKLADKLIADDVHKLRCCRCDAIFDVDEYDQSATEYRCRYHPGKRVTGELEGGAAGEKWRCCGGPRDSDGCTTSFYHAYLQTRRRELLNFIRTPKEDSEYDPRSRKVYILEAAFVYTTGGPEIARLLAVSWDGQPVLDLLVDANREYDIFDYDSFNSGITYEDVKDIKVDMYTARDVLFKLINHKTILVGHCLDMIMRAMKMVHLNIVDTSLIYRSTKLNCKYSLRSSTAHHLNFAIHEKGYDLDENCQAILQLLCLRVKEEFRRRHDNTFRFIIRK</sequence>
<organism evidence="8 10">
    <name type="scientific">Bursaphelenchus xylophilus</name>
    <name type="common">Pinewood nematode worm</name>
    <name type="synonym">Aphelenchoides xylophilus</name>
    <dbReference type="NCBI Taxonomy" id="6326"/>
    <lineage>
        <taxon>Eukaryota</taxon>
        <taxon>Metazoa</taxon>
        <taxon>Ecdysozoa</taxon>
        <taxon>Nematoda</taxon>
        <taxon>Chromadorea</taxon>
        <taxon>Rhabditida</taxon>
        <taxon>Tylenchina</taxon>
        <taxon>Tylenchomorpha</taxon>
        <taxon>Aphelenchoidea</taxon>
        <taxon>Aphelenchoididae</taxon>
        <taxon>Bursaphelenchus</taxon>
    </lineage>
</organism>
<dbReference type="EMBL" id="CAJFCV020000001">
    <property type="protein sequence ID" value="CAG9082850.1"/>
    <property type="molecule type" value="Genomic_DNA"/>
</dbReference>
<evidence type="ECO:0000256" key="3">
    <source>
        <dbReference type="ARBA" id="ARBA00022722"/>
    </source>
</evidence>
<dbReference type="InterPro" id="IPR036397">
    <property type="entry name" value="RNaseH_sf"/>
</dbReference>
<dbReference type="PANTHER" id="PTHR12801">
    <property type="entry name" value="RNA EXONUCLEASE REXO1 / RECO3 FAMILY MEMBER-RELATED"/>
    <property type="match status" value="1"/>
</dbReference>
<evidence type="ECO:0000313" key="9">
    <source>
        <dbReference type="Proteomes" id="UP000659654"/>
    </source>
</evidence>
<comment type="subcellular location">
    <subcellularLocation>
        <location evidence="1">Nucleus</location>
    </subcellularLocation>
</comment>
<dbReference type="GO" id="GO:0003676">
    <property type="term" value="F:nucleic acid binding"/>
    <property type="evidence" value="ECO:0007669"/>
    <property type="project" value="InterPro"/>
</dbReference>
<evidence type="ECO:0000256" key="5">
    <source>
        <dbReference type="ARBA" id="ARBA00023242"/>
    </source>
</evidence>
<gene>
    <name evidence="6" type="ORF">BXYJ_LOCUS1011</name>
</gene>
<proteinExistence type="inferred from homology"/>
<dbReference type="Gene3D" id="3.30.420.10">
    <property type="entry name" value="Ribonuclease H-like superfamily/Ribonuclease H"/>
    <property type="match status" value="1"/>
</dbReference>
<dbReference type="Proteomes" id="UP000582659">
    <property type="component" value="Unassembled WGS sequence"/>
</dbReference>
<reference evidence="7" key="2">
    <citation type="submission" date="2020-08" db="EMBL/GenBank/DDBJ databases">
        <authorList>
            <person name="Kikuchi T."/>
        </authorList>
    </citation>
    <scope>NUCLEOTIDE SEQUENCE</scope>
    <source>
        <strain evidence="6">Ka4C1</strain>
    </source>
</reference>
<keyword evidence="5" id="KW-0539">Nucleus</keyword>
<dbReference type="InterPro" id="IPR047021">
    <property type="entry name" value="REXO1/3/4-like"/>
</dbReference>
<accession>A0A1I7RLL8</accession>
<dbReference type="eggNOG" id="KOG2248">
    <property type="taxonomic scope" value="Eukaryota"/>
</dbReference>
<dbReference type="AlphaFoldDB" id="A0A1I7RLL8"/>
<protein>
    <submittedName>
        <fullName evidence="6">(pine wood nematode) hypothetical protein</fullName>
    </submittedName>
</protein>
<dbReference type="InterPro" id="IPR012337">
    <property type="entry name" value="RNaseH-like_sf"/>
</dbReference>
<reference evidence="10" key="1">
    <citation type="submission" date="2016-11" db="UniProtKB">
        <authorList>
            <consortium name="WormBaseParasite"/>
        </authorList>
    </citation>
    <scope>IDENTIFICATION</scope>
</reference>
<dbReference type="OrthoDB" id="206335at2759"/>
<comment type="similarity">
    <text evidence="2">Belongs to the REXO1/REXO3 family.</text>
</comment>
<dbReference type="WBParaSite" id="BXY_0160300.1">
    <property type="protein sequence ID" value="BXY_0160300.1"/>
    <property type="gene ID" value="BXY_0160300"/>
</dbReference>
<dbReference type="SUPFAM" id="SSF53098">
    <property type="entry name" value="Ribonuclease H-like"/>
    <property type="match status" value="1"/>
</dbReference>
<dbReference type="EMBL" id="CAJFDI010000001">
    <property type="protein sequence ID" value="CAD5208775.1"/>
    <property type="molecule type" value="Genomic_DNA"/>
</dbReference>
<keyword evidence="3" id="KW-0540">Nuclease</keyword>
<evidence type="ECO:0000313" key="6">
    <source>
        <dbReference type="EMBL" id="CAD5208775.1"/>
    </source>
</evidence>
<evidence type="ECO:0000256" key="4">
    <source>
        <dbReference type="ARBA" id="ARBA00022801"/>
    </source>
</evidence>
<dbReference type="Proteomes" id="UP000659654">
    <property type="component" value="Unassembled WGS sequence"/>
</dbReference>
<keyword evidence="4" id="KW-0378">Hydrolase</keyword>
<evidence type="ECO:0000313" key="8">
    <source>
        <dbReference type="Proteomes" id="UP000095284"/>
    </source>
</evidence>
<name>A0A1I7RLL8_BURXY</name>
<evidence type="ECO:0000256" key="1">
    <source>
        <dbReference type="ARBA" id="ARBA00004123"/>
    </source>
</evidence>
<dbReference type="Proteomes" id="UP000095284">
    <property type="component" value="Unplaced"/>
</dbReference>
<dbReference type="PANTHER" id="PTHR12801:SF115">
    <property type="entry name" value="FI18136P1-RELATED"/>
    <property type="match status" value="1"/>
</dbReference>
<dbReference type="GO" id="GO:0005634">
    <property type="term" value="C:nucleus"/>
    <property type="evidence" value="ECO:0007669"/>
    <property type="project" value="UniProtKB-SubCell"/>
</dbReference>
<keyword evidence="9" id="KW-1185">Reference proteome</keyword>
<dbReference type="SMR" id="A0A1I7RLL8"/>
<evidence type="ECO:0000313" key="7">
    <source>
        <dbReference type="EMBL" id="CAG9082850.1"/>
    </source>
</evidence>